<dbReference type="Gene3D" id="3.30.565.10">
    <property type="entry name" value="Histidine kinase-like ATPase, C-terminal domain"/>
    <property type="match status" value="1"/>
</dbReference>
<evidence type="ECO:0000259" key="10">
    <source>
        <dbReference type="PROSITE" id="PS50109"/>
    </source>
</evidence>
<proteinExistence type="predicted"/>
<evidence type="ECO:0000256" key="4">
    <source>
        <dbReference type="ARBA" id="ARBA00022679"/>
    </source>
</evidence>
<dbReference type="EMBL" id="DSUH01000285">
    <property type="protein sequence ID" value="HGU33633.1"/>
    <property type="molecule type" value="Genomic_DNA"/>
</dbReference>
<dbReference type="Gene3D" id="1.10.287.130">
    <property type="match status" value="1"/>
</dbReference>
<dbReference type="PANTHER" id="PTHR43065:SF10">
    <property type="entry name" value="PEROXIDE STRESS-ACTIVATED HISTIDINE KINASE MAK3"/>
    <property type="match status" value="1"/>
</dbReference>
<keyword evidence="4" id="KW-0808">Transferase</keyword>
<comment type="caution">
    <text evidence="11">The sequence shown here is derived from an EMBL/GenBank/DDBJ whole genome shotgun (WGS) entry which is preliminary data.</text>
</comment>
<sequence length="500" mass="55591">MEQLTQLLIDRLKRLDETCSSEPNAPFRLSLETIEPRPGEIVAIVDGAGTVLLSNGPIDDETRRRASRLARGHQDIDIHLFHEHPTEDAVRTVAIRGKQPSRAIVLVLDEKALAYWIRIIAVRNAVLHHPIPKEVAYVDIRDTENRRVVASGHMPEDKRDACLLMTGKLRNTHASVQCKQLGDIRVLEFSYPVLWIDQPIGTIRVGIDTGSTDRLLNKHQRHAWGWAVIMIVLGFGMMALLYRIQVRHLNHMRSMQHALNEAEKLSTLGKLGAGLAHEIRNPLNGLSMAVQRIQREFAPPADATNKPQFDRITGIVRDEIRRLNTIVGDFLDLARCRNLHLQPVRLAELIDQTVFLLKEAASSRNIRIEARPPDAALCCMLDRDKMEQALLNLLRNAIDSMAEGGTLTIGAGSCRDGSLCITVGDTGSGIAEPQRARIFDPFFTTKPSGNGLGLYIASEIVAAHQGEIRVKSAEGSGTVMEIRLPCRKEDRVFSSAKVNP</sequence>
<keyword evidence="5" id="KW-0547">Nucleotide-binding</keyword>
<comment type="catalytic activity">
    <reaction evidence="1">
        <text>ATP + protein L-histidine = ADP + protein N-phospho-L-histidine.</text>
        <dbReference type="EC" id="2.7.13.3"/>
    </reaction>
</comment>
<dbReference type="InterPro" id="IPR036890">
    <property type="entry name" value="HATPase_C_sf"/>
</dbReference>
<dbReference type="SMART" id="SM00388">
    <property type="entry name" value="HisKA"/>
    <property type="match status" value="1"/>
</dbReference>
<dbReference type="GO" id="GO:0000155">
    <property type="term" value="F:phosphorelay sensor kinase activity"/>
    <property type="evidence" value="ECO:0007669"/>
    <property type="project" value="InterPro"/>
</dbReference>
<dbReference type="Pfam" id="PF02518">
    <property type="entry name" value="HATPase_c"/>
    <property type="match status" value="1"/>
</dbReference>
<organism evidence="11">
    <name type="scientific">Desulfatirhabdium butyrativorans</name>
    <dbReference type="NCBI Taxonomy" id="340467"/>
    <lineage>
        <taxon>Bacteria</taxon>
        <taxon>Pseudomonadati</taxon>
        <taxon>Thermodesulfobacteriota</taxon>
        <taxon>Desulfobacteria</taxon>
        <taxon>Desulfobacterales</taxon>
        <taxon>Desulfatirhabdiaceae</taxon>
        <taxon>Desulfatirhabdium</taxon>
    </lineage>
</organism>
<keyword evidence="7" id="KW-0067">ATP-binding</keyword>
<dbReference type="InterPro" id="IPR036097">
    <property type="entry name" value="HisK_dim/P_sf"/>
</dbReference>
<dbReference type="CDD" id="cd00082">
    <property type="entry name" value="HisKA"/>
    <property type="match status" value="1"/>
</dbReference>
<feature type="transmembrane region" description="Helical" evidence="9">
    <location>
        <begin position="223"/>
        <end position="244"/>
    </location>
</feature>
<accession>A0A7C4VRD0</accession>
<dbReference type="InterPro" id="IPR003661">
    <property type="entry name" value="HisK_dim/P_dom"/>
</dbReference>
<feature type="domain" description="Histidine kinase" evidence="10">
    <location>
        <begin position="274"/>
        <end position="488"/>
    </location>
</feature>
<keyword evidence="6" id="KW-0418">Kinase</keyword>
<reference evidence="11" key="1">
    <citation type="journal article" date="2020" name="mSystems">
        <title>Genome- and Community-Level Interaction Insights into Carbon Utilization and Element Cycling Functions of Hydrothermarchaeota in Hydrothermal Sediment.</title>
        <authorList>
            <person name="Zhou Z."/>
            <person name="Liu Y."/>
            <person name="Xu W."/>
            <person name="Pan J."/>
            <person name="Luo Z.H."/>
            <person name="Li M."/>
        </authorList>
    </citation>
    <scope>NUCLEOTIDE SEQUENCE [LARGE SCALE GENOMIC DNA]</scope>
    <source>
        <strain evidence="11">SpSt-477</strain>
    </source>
</reference>
<dbReference type="GO" id="GO:0005524">
    <property type="term" value="F:ATP binding"/>
    <property type="evidence" value="ECO:0007669"/>
    <property type="project" value="UniProtKB-KW"/>
</dbReference>
<dbReference type="InterPro" id="IPR005467">
    <property type="entry name" value="His_kinase_dom"/>
</dbReference>
<evidence type="ECO:0000256" key="5">
    <source>
        <dbReference type="ARBA" id="ARBA00022741"/>
    </source>
</evidence>
<evidence type="ECO:0000256" key="6">
    <source>
        <dbReference type="ARBA" id="ARBA00022777"/>
    </source>
</evidence>
<name>A0A7C4VRD0_9BACT</name>
<evidence type="ECO:0000313" key="11">
    <source>
        <dbReference type="EMBL" id="HGU33633.1"/>
    </source>
</evidence>
<dbReference type="Pfam" id="PF00512">
    <property type="entry name" value="HisKA"/>
    <property type="match status" value="1"/>
</dbReference>
<dbReference type="SUPFAM" id="SSF47384">
    <property type="entry name" value="Homodimeric domain of signal transducing histidine kinase"/>
    <property type="match status" value="1"/>
</dbReference>
<keyword evidence="8" id="KW-0902">Two-component regulatory system</keyword>
<keyword evidence="9" id="KW-0472">Membrane</keyword>
<dbReference type="PANTHER" id="PTHR43065">
    <property type="entry name" value="SENSOR HISTIDINE KINASE"/>
    <property type="match status" value="1"/>
</dbReference>
<keyword evidence="3" id="KW-0597">Phosphoprotein</keyword>
<protein>
    <recommendedName>
        <fullName evidence="2">histidine kinase</fullName>
        <ecNumber evidence="2">2.7.13.3</ecNumber>
    </recommendedName>
</protein>
<evidence type="ECO:0000256" key="9">
    <source>
        <dbReference type="SAM" id="Phobius"/>
    </source>
</evidence>
<dbReference type="InterPro" id="IPR004358">
    <property type="entry name" value="Sig_transdc_His_kin-like_C"/>
</dbReference>
<keyword evidence="9" id="KW-0812">Transmembrane</keyword>
<evidence type="ECO:0000256" key="2">
    <source>
        <dbReference type="ARBA" id="ARBA00012438"/>
    </source>
</evidence>
<gene>
    <name evidence="11" type="ORF">ENS29_12365</name>
</gene>
<evidence type="ECO:0000256" key="3">
    <source>
        <dbReference type="ARBA" id="ARBA00022553"/>
    </source>
</evidence>
<dbReference type="InterPro" id="IPR003594">
    <property type="entry name" value="HATPase_dom"/>
</dbReference>
<dbReference type="SMART" id="SM00387">
    <property type="entry name" value="HATPase_c"/>
    <property type="match status" value="1"/>
</dbReference>
<evidence type="ECO:0000256" key="1">
    <source>
        <dbReference type="ARBA" id="ARBA00000085"/>
    </source>
</evidence>
<evidence type="ECO:0000256" key="7">
    <source>
        <dbReference type="ARBA" id="ARBA00022840"/>
    </source>
</evidence>
<keyword evidence="9" id="KW-1133">Transmembrane helix</keyword>
<dbReference type="PROSITE" id="PS50109">
    <property type="entry name" value="HIS_KIN"/>
    <property type="match status" value="1"/>
</dbReference>
<evidence type="ECO:0000256" key="8">
    <source>
        <dbReference type="ARBA" id="ARBA00023012"/>
    </source>
</evidence>
<dbReference type="SUPFAM" id="SSF55874">
    <property type="entry name" value="ATPase domain of HSP90 chaperone/DNA topoisomerase II/histidine kinase"/>
    <property type="match status" value="1"/>
</dbReference>
<dbReference type="PRINTS" id="PR00344">
    <property type="entry name" value="BCTRLSENSOR"/>
</dbReference>
<dbReference type="EC" id="2.7.13.3" evidence="2"/>
<dbReference type="AlphaFoldDB" id="A0A7C4VRD0"/>